<accession>A0A8S1Y980</accession>
<gene>
    <name evidence="1" type="ORF">PPENT_87.1.T1560025</name>
</gene>
<comment type="caution">
    <text evidence="1">The sequence shown here is derived from an EMBL/GenBank/DDBJ whole genome shotgun (WGS) entry which is preliminary data.</text>
</comment>
<name>A0A8S1Y980_9CILI</name>
<dbReference type="OrthoDB" id="629492at2759"/>
<evidence type="ECO:0000313" key="1">
    <source>
        <dbReference type="EMBL" id="CAD8209768.1"/>
    </source>
</evidence>
<sequence>MQIEVYPYTKTLLKVIIKEQQFIGYNNYKFNLGLEDCWKCVQINTNVTLGYCRIVSKIKINFQALIGDLKQKDNQLKYYNQDIHKDSNCDHAFFCRGCYNMDEQKTDQDLSDFRQQ</sequence>
<reference evidence="1" key="1">
    <citation type="submission" date="2021-01" db="EMBL/GenBank/DDBJ databases">
        <authorList>
            <consortium name="Genoscope - CEA"/>
            <person name="William W."/>
        </authorList>
    </citation>
    <scope>NUCLEOTIDE SEQUENCE</scope>
</reference>
<dbReference type="EMBL" id="CAJJDO010000156">
    <property type="protein sequence ID" value="CAD8209768.1"/>
    <property type="molecule type" value="Genomic_DNA"/>
</dbReference>
<evidence type="ECO:0000313" key="2">
    <source>
        <dbReference type="Proteomes" id="UP000689195"/>
    </source>
</evidence>
<keyword evidence="2" id="KW-1185">Reference proteome</keyword>
<proteinExistence type="predicted"/>
<dbReference type="AlphaFoldDB" id="A0A8S1Y980"/>
<organism evidence="1 2">
    <name type="scientific">Paramecium pentaurelia</name>
    <dbReference type="NCBI Taxonomy" id="43138"/>
    <lineage>
        <taxon>Eukaryota</taxon>
        <taxon>Sar</taxon>
        <taxon>Alveolata</taxon>
        <taxon>Ciliophora</taxon>
        <taxon>Intramacronucleata</taxon>
        <taxon>Oligohymenophorea</taxon>
        <taxon>Peniculida</taxon>
        <taxon>Parameciidae</taxon>
        <taxon>Paramecium</taxon>
    </lineage>
</organism>
<protein>
    <submittedName>
        <fullName evidence="1">Uncharacterized protein</fullName>
    </submittedName>
</protein>
<dbReference type="Proteomes" id="UP000689195">
    <property type="component" value="Unassembled WGS sequence"/>
</dbReference>